<gene>
    <name evidence="1" type="ORF">QFC20_001179</name>
</gene>
<sequence length="283" mass="28388">MLFSTVAIAAFASLAAAVPVKRGFSGKATYYATGLGACGQVNVDSDYIVALNSPMFGSGYPGPNCFKQIRINANGKSAVATIMDQCPGCAYGSLDLSPDLFSHFADHSVGVFNMDWDFIDGSSAPAPVIEEPKTSSTPAPTPSSTWVAPSSTYVAPTTSETPSSTWVAPTTSSTPAPKIEPTPEASSSSVWSAPASSSVASSSIASSVATSAPSAVATESASTSATSTSSAPVPTITVDLAGGNLAQLCEAVAQMGKLVVVGASLANGTEVPLHNTTATVTFA</sequence>
<comment type="caution">
    <text evidence="1">The sequence shown here is derived from an EMBL/GenBank/DDBJ whole genome shotgun (WGS) entry which is preliminary data.</text>
</comment>
<dbReference type="EMBL" id="JASBWS010000007">
    <property type="protein sequence ID" value="KAJ9114810.1"/>
    <property type="molecule type" value="Genomic_DNA"/>
</dbReference>
<accession>A0ACC2WUH4</accession>
<proteinExistence type="predicted"/>
<evidence type="ECO:0000313" key="1">
    <source>
        <dbReference type="EMBL" id="KAJ9114810.1"/>
    </source>
</evidence>
<keyword evidence="2" id="KW-1185">Reference proteome</keyword>
<evidence type="ECO:0000313" key="2">
    <source>
        <dbReference type="Proteomes" id="UP001230649"/>
    </source>
</evidence>
<organism evidence="1 2">
    <name type="scientific">Naganishia adeliensis</name>
    <dbReference type="NCBI Taxonomy" id="92952"/>
    <lineage>
        <taxon>Eukaryota</taxon>
        <taxon>Fungi</taxon>
        <taxon>Dikarya</taxon>
        <taxon>Basidiomycota</taxon>
        <taxon>Agaricomycotina</taxon>
        <taxon>Tremellomycetes</taxon>
        <taxon>Filobasidiales</taxon>
        <taxon>Filobasidiaceae</taxon>
        <taxon>Naganishia</taxon>
    </lineage>
</organism>
<dbReference type="Proteomes" id="UP001230649">
    <property type="component" value="Unassembled WGS sequence"/>
</dbReference>
<reference evidence="1" key="1">
    <citation type="submission" date="2023-04" db="EMBL/GenBank/DDBJ databases">
        <title>Draft Genome sequencing of Naganishia species isolated from polar environments using Oxford Nanopore Technology.</title>
        <authorList>
            <person name="Leo P."/>
            <person name="Venkateswaran K."/>
        </authorList>
    </citation>
    <scope>NUCLEOTIDE SEQUENCE</scope>
    <source>
        <strain evidence="1">MNA-CCFEE 5262</strain>
    </source>
</reference>
<protein>
    <submittedName>
        <fullName evidence="1">Uncharacterized protein</fullName>
    </submittedName>
</protein>
<name>A0ACC2WUH4_9TREE</name>